<reference evidence="3 5" key="1">
    <citation type="journal article" date="2012" name="Nature">
        <title>Algal genomes reveal evolutionary mosaicism and the fate of nucleomorphs.</title>
        <authorList>
            <consortium name="DOE Joint Genome Institute"/>
            <person name="Curtis B.A."/>
            <person name="Tanifuji G."/>
            <person name="Burki F."/>
            <person name="Gruber A."/>
            <person name="Irimia M."/>
            <person name="Maruyama S."/>
            <person name="Arias M.C."/>
            <person name="Ball S.G."/>
            <person name="Gile G.H."/>
            <person name="Hirakawa Y."/>
            <person name="Hopkins J.F."/>
            <person name="Kuo A."/>
            <person name="Rensing S.A."/>
            <person name="Schmutz J."/>
            <person name="Symeonidi A."/>
            <person name="Elias M."/>
            <person name="Eveleigh R.J."/>
            <person name="Herman E.K."/>
            <person name="Klute M.J."/>
            <person name="Nakayama T."/>
            <person name="Obornik M."/>
            <person name="Reyes-Prieto A."/>
            <person name="Armbrust E.V."/>
            <person name="Aves S.J."/>
            <person name="Beiko R.G."/>
            <person name="Coutinho P."/>
            <person name="Dacks J.B."/>
            <person name="Durnford D.G."/>
            <person name="Fast N.M."/>
            <person name="Green B.R."/>
            <person name="Grisdale C.J."/>
            <person name="Hempel F."/>
            <person name="Henrissat B."/>
            <person name="Hoppner M.P."/>
            <person name="Ishida K."/>
            <person name="Kim E."/>
            <person name="Koreny L."/>
            <person name="Kroth P.G."/>
            <person name="Liu Y."/>
            <person name="Malik S.B."/>
            <person name="Maier U.G."/>
            <person name="McRose D."/>
            <person name="Mock T."/>
            <person name="Neilson J.A."/>
            <person name="Onodera N.T."/>
            <person name="Poole A.M."/>
            <person name="Pritham E.J."/>
            <person name="Richards T.A."/>
            <person name="Rocap G."/>
            <person name="Roy S.W."/>
            <person name="Sarai C."/>
            <person name="Schaack S."/>
            <person name="Shirato S."/>
            <person name="Slamovits C.H."/>
            <person name="Spencer D.F."/>
            <person name="Suzuki S."/>
            <person name="Worden A.Z."/>
            <person name="Zauner S."/>
            <person name="Barry K."/>
            <person name="Bell C."/>
            <person name="Bharti A.K."/>
            <person name="Crow J.A."/>
            <person name="Grimwood J."/>
            <person name="Kramer R."/>
            <person name="Lindquist E."/>
            <person name="Lucas S."/>
            <person name="Salamov A."/>
            <person name="McFadden G.I."/>
            <person name="Lane C.E."/>
            <person name="Keeling P.J."/>
            <person name="Gray M.W."/>
            <person name="Grigoriev I.V."/>
            <person name="Archibald J.M."/>
        </authorList>
    </citation>
    <scope>NUCLEOTIDE SEQUENCE</scope>
    <source>
        <strain evidence="3 5">CCMP2712</strain>
    </source>
</reference>
<reference evidence="4" key="3">
    <citation type="submission" date="2015-06" db="UniProtKB">
        <authorList>
            <consortium name="EnsemblProtists"/>
        </authorList>
    </citation>
    <scope>IDENTIFICATION</scope>
</reference>
<dbReference type="InterPro" id="IPR018490">
    <property type="entry name" value="cNMP-bd_dom_sf"/>
</dbReference>
<feature type="chain" id="PRO_5008770467" description="Cyclic nucleotide-binding domain-containing protein" evidence="2">
    <location>
        <begin position="22"/>
        <end position="655"/>
    </location>
</feature>
<protein>
    <recommendedName>
        <fullName evidence="6">Cyclic nucleotide-binding domain-containing protein</fullName>
    </recommendedName>
</protein>
<dbReference type="RefSeq" id="XP_005826700.1">
    <property type="nucleotide sequence ID" value="XM_005826643.1"/>
</dbReference>
<feature type="signal peptide" evidence="2">
    <location>
        <begin position="1"/>
        <end position="21"/>
    </location>
</feature>
<dbReference type="KEGG" id="gtt:GUITHDRAFT_114216"/>
<dbReference type="Gene3D" id="2.60.120.10">
    <property type="entry name" value="Jelly Rolls"/>
    <property type="match status" value="1"/>
</dbReference>
<evidence type="ECO:0000313" key="5">
    <source>
        <dbReference type="Proteomes" id="UP000011087"/>
    </source>
</evidence>
<dbReference type="GeneID" id="17296491"/>
<dbReference type="HOGENOM" id="CLU_418871_0_0_1"/>
<feature type="compositionally biased region" description="Basic and acidic residues" evidence="1">
    <location>
        <begin position="175"/>
        <end position="190"/>
    </location>
</feature>
<organism evidence="3">
    <name type="scientific">Guillardia theta (strain CCMP2712)</name>
    <name type="common">Cryptophyte</name>
    <dbReference type="NCBI Taxonomy" id="905079"/>
    <lineage>
        <taxon>Eukaryota</taxon>
        <taxon>Cryptophyceae</taxon>
        <taxon>Pyrenomonadales</taxon>
        <taxon>Geminigeraceae</taxon>
        <taxon>Guillardia</taxon>
    </lineage>
</organism>
<proteinExistence type="predicted"/>
<feature type="region of interest" description="Disordered" evidence="1">
    <location>
        <begin position="167"/>
        <end position="190"/>
    </location>
</feature>
<dbReference type="EnsemblProtists" id="EKX39720">
    <property type="protein sequence ID" value="EKX39720"/>
    <property type="gene ID" value="GUITHDRAFT_114216"/>
</dbReference>
<dbReference type="Proteomes" id="UP000011087">
    <property type="component" value="Unassembled WGS sequence"/>
</dbReference>
<gene>
    <name evidence="3" type="ORF">GUITHDRAFT_114216</name>
</gene>
<sequence length="655" mass="72931">MAGATALLAELLASVPVVAEACLQDMQTLGELASCCVSEKLEEGKELVEEGRQVLGMYVLTGGQVALKSRQHGGSSELMKTIQAAQGSSPPRILCLWPALTGDPCRMSIAAMPGGASVVCIPRKSLIATVRRVRSLDKLVECVINGLKGDHGDKIIRAKLMQVFLVEEEPQQPPPKEESKTEGENSREGGDVDIWAVPMEAIGCHGKQLVLQNQVEHLAAAGVRKMREVAELLQDLYEECKSLAASEQVRRSRGVWKADSWTVIDQNISCILQFAGQASLDGSPTLDKSFPPIAGLIGNRRILRAEQRAERLSETGILMFESRWKVEDHSEAGKLLEISSSLLLEASDSFEIAGRRDRSSSCLKRSRVASGYSLTQQAHALLKLERFEEAIELFKSARSLLQYEPTWDEILSLEKAQEAEEQLVQAVLFHGNWWLGQARSHAVRFNREKNVYEGDFDKAEQAFLLSEQIFASVSAKNLEMQATSEKNVNRRNNIASRLVAIELQPPLNLHEEKQKMRYRISQLRSQLRREVITDEEYRKSKRSLISSLQAEIAAEKSAKVVALSGIFEQQKNMGDPLAAAKTMQQEEQEMTKMNILQRLAELQRDRYGDLVAQRDFLLLSQLHYQEANDPAGASLARRELGEVHFLMVSDVDTSA</sequence>
<accession>L1IV61</accession>
<evidence type="ECO:0000313" key="3">
    <source>
        <dbReference type="EMBL" id="EKX39720.1"/>
    </source>
</evidence>
<evidence type="ECO:0000256" key="1">
    <source>
        <dbReference type="SAM" id="MobiDB-lite"/>
    </source>
</evidence>
<evidence type="ECO:0000256" key="2">
    <source>
        <dbReference type="SAM" id="SignalP"/>
    </source>
</evidence>
<dbReference type="InterPro" id="IPR014710">
    <property type="entry name" value="RmlC-like_jellyroll"/>
</dbReference>
<dbReference type="AlphaFoldDB" id="L1IV61"/>
<evidence type="ECO:0000313" key="4">
    <source>
        <dbReference type="EnsemblProtists" id="EKX39720"/>
    </source>
</evidence>
<keyword evidence="2" id="KW-0732">Signal</keyword>
<dbReference type="PaxDb" id="55529-EKX39720"/>
<name>L1IV61_GUITC</name>
<dbReference type="EMBL" id="JH993037">
    <property type="protein sequence ID" value="EKX39720.1"/>
    <property type="molecule type" value="Genomic_DNA"/>
</dbReference>
<keyword evidence="5" id="KW-1185">Reference proteome</keyword>
<evidence type="ECO:0008006" key="6">
    <source>
        <dbReference type="Google" id="ProtNLM"/>
    </source>
</evidence>
<dbReference type="SUPFAM" id="SSF51206">
    <property type="entry name" value="cAMP-binding domain-like"/>
    <property type="match status" value="1"/>
</dbReference>
<reference evidence="5" key="2">
    <citation type="submission" date="2012-11" db="EMBL/GenBank/DDBJ databases">
        <authorList>
            <person name="Kuo A."/>
            <person name="Curtis B.A."/>
            <person name="Tanifuji G."/>
            <person name="Burki F."/>
            <person name="Gruber A."/>
            <person name="Irimia M."/>
            <person name="Maruyama S."/>
            <person name="Arias M.C."/>
            <person name="Ball S.G."/>
            <person name="Gile G.H."/>
            <person name="Hirakawa Y."/>
            <person name="Hopkins J.F."/>
            <person name="Rensing S.A."/>
            <person name="Schmutz J."/>
            <person name="Symeonidi A."/>
            <person name="Elias M."/>
            <person name="Eveleigh R.J."/>
            <person name="Herman E.K."/>
            <person name="Klute M.J."/>
            <person name="Nakayama T."/>
            <person name="Obornik M."/>
            <person name="Reyes-Prieto A."/>
            <person name="Armbrust E.V."/>
            <person name="Aves S.J."/>
            <person name="Beiko R.G."/>
            <person name="Coutinho P."/>
            <person name="Dacks J.B."/>
            <person name="Durnford D.G."/>
            <person name="Fast N.M."/>
            <person name="Green B.R."/>
            <person name="Grisdale C."/>
            <person name="Hempe F."/>
            <person name="Henrissat B."/>
            <person name="Hoppner M.P."/>
            <person name="Ishida K.-I."/>
            <person name="Kim E."/>
            <person name="Koreny L."/>
            <person name="Kroth P.G."/>
            <person name="Liu Y."/>
            <person name="Malik S.-B."/>
            <person name="Maier U.G."/>
            <person name="McRose D."/>
            <person name="Mock T."/>
            <person name="Neilson J.A."/>
            <person name="Onodera N.T."/>
            <person name="Poole A.M."/>
            <person name="Pritham E.J."/>
            <person name="Richards T.A."/>
            <person name="Rocap G."/>
            <person name="Roy S.W."/>
            <person name="Sarai C."/>
            <person name="Schaack S."/>
            <person name="Shirato S."/>
            <person name="Slamovits C.H."/>
            <person name="Spencer D.F."/>
            <person name="Suzuki S."/>
            <person name="Worden A.Z."/>
            <person name="Zauner S."/>
            <person name="Barry K."/>
            <person name="Bell C."/>
            <person name="Bharti A.K."/>
            <person name="Crow J.A."/>
            <person name="Grimwood J."/>
            <person name="Kramer R."/>
            <person name="Lindquist E."/>
            <person name="Lucas S."/>
            <person name="Salamov A."/>
            <person name="McFadden G.I."/>
            <person name="Lane C.E."/>
            <person name="Keeling P.J."/>
            <person name="Gray M.W."/>
            <person name="Grigoriev I.V."/>
            <person name="Archibald J.M."/>
        </authorList>
    </citation>
    <scope>NUCLEOTIDE SEQUENCE</scope>
    <source>
        <strain evidence="5">CCMP2712</strain>
    </source>
</reference>